<name>A0A0P0WB85_ORYSJ</name>
<dbReference type="PANTHER" id="PTHR23500:SF44">
    <property type="entry name" value="SUGAR TRANSPORT PROTEIN 5"/>
    <property type="match status" value="1"/>
</dbReference>
<dbReference type="InterPro" id="IPR045262">
    <property type="entry name" value="STP/PLT_plant"/>
</dbReference>
<keyword evidence="4" id="KW-0472">Membrane</keyword>
<evidence type="ECO:0000313" key="6">
    <source>
        <dbReference type="Proteomes" id="UP000059680"/>
    </source>
</evidence>
<dbReference type="SUPFAM" id="SSF103473">
    <property type="entry name" value="MFS general substrate transporter"/>
    <property type="match status" value="1"/>
</dbReference>
<dbReference type="InParanoid" id="A0A0P0WB85"/>
<dbReference type="SMR" id="A0A0P0WB85"/>
<feature type="transmembrane region" description="Helical" evidence="4">
    <location>
        <begin position="108"/>
        <end position="126"/>
    </location>
</feature>
<keyword evidence="4" id="KW-1133">Transmembrane helix</keyword>
<gene>
    <name evidence="5" type="ordered locus">Os04g0455200</name>
    <name evidence="5" type="ORF">OSNPB_040455200</name>
</gene>
<dbReference type="FunCoup" id="A0A0P0WB85">
    <property type="interactions" value="24"/>
</dbReference>
<feature type="non-terminal residue" evidence="5">
    <location>
        <position position="1"/>
    </location>
</feature>
<keyword evidence="6" id="KW-1185">Reference proteome</keyword>
<evidence type="ECO:0000256" key="4">
    <source>
        <dbReference type="SAM" id="Phobius"/>
    </source>
</evidence>
<feature type="compositionally biased region" description="Polar residues" evidence="3">
    <location>
        <begin position="170"/>
        <end position="180"/>
    </location>
</feature>
<accession>A0A0P0WB85</accession>
<sequence>PSPSWSPASWPPPAGGLIFGYDIGISGGVTAMEWGLHPGGAPADGGGTAGRVLRLRQPRADGVHVVAVPGRAGRVTRAVGRQAVMLAGAALFFAGAAVNAAAVNIAMLIVDSMLLGFGIGFTNLQVRSKTTKNPPEIALFRAADRSNRSQIHAIHRMNRPTTTGRDHPTLQHTCTETTRR</sequence>
<evidence type="ECO:0000256" key="2">
    <source>
        <dbReference type="ARBA" id="ARBA00022448"/>
    </source>
</evidence>
<protein>
    <submittedName>
        <fullName evidence="5">Os04g0455200 protein</fullName>
    </submittedName>
</protein>
<reference evidence="5 6" key="2">
    <citation type="journal article" date="2013" name="Plant Cell Physiol.">
        <title>Rice Annotation Project Database (RAP-DB): an integrative and interactive database for rice genomics.</title>
        <authorList>
            <person name="Sakai H."/>
            <person name="Lee S.S."/>
            <person name="Tanaka T."/>
            <person name="Numa H."/>
            <person name="Kim J."/>
            <person name="Kawahara Y."/>
            <person name="Wakimoto H."/>
            <person name="Yang C.C."/>
            <person name="Iwamoto M."/>
            <person name="Abe T."/>
            <person name="Yamada Y."/>
            <person name="Muto A."/>
            <person name="Inokuchi H."/>
            <person name="Ikemura T."/>
            <person name="Matsumoto T."/>
            <person name="Sasaki T."/>
            <person name="Itoh T."/>
        </authorList>
    </citation>
    <scope>NUCLEOTIDE SEQUENCE [LARGE SCALE GENOMIC DNA]</scope>
    <source>
        <strain evidence="6">cv. Nipponbare</strain>
    </source>
</reference>
<dbReference type="Gramene" id="Os04t0455200-00">
    <property type="protein sequence ID" value="Os04t0455200-00"/>
    <property type="gene ID" value="Os04g0455200"/>
</dbReference>
<dbReference type="AlphaFoldDB" id="A0A0P0WB85"/>
<reference evidence="6" key="1">
    <citation type="journal article" date="2005" name="Nature">
        <title>The map-based sequence of the rice genome.</title>
        <authorList>
            <consortium name="International rice genome sequencing project (IRGSP)"/>
            <person name="Matsumoto T."/>
            <person name="Wu J."/>
            <person name="Kanamori H."/>
            <person name="Katayose Y."/>
            <person name="Fujisawa M."/>
            <person name="Namiki N."/>
            <person name="Mizuno H."/>
            <person name="Yamamoto K."/>
            <person name="Antonio B.A."/>
            <person name="Baba T."/>
            <person name="Sakata K."/>
            <person name="Nagamura Y."/>
            <person name="Aoki H."/>
            <person name="Arikawa K."/>
            <person name="Arita K."/>
            <person name="Bito T."/>
            <person name="Chiden Y."/>
            <person name="Fujitsuka N."/>
            <person name="Fukunaka R."/>
            <person name="Hamada M."/>
            <person name="Harada C."/>
            <person name="Hayashi A."/>
            <person name="Hijishita S."/>
            <person name="Honda M."/>
            <person name="Hosokawa S."/>
            <person name="Ichikawa Y."/>
            <person name="Idonuma A."/>
            <person name="Iijima M."/>
            <person name="Ikeda M."/>
            <person name="Ikeno M."/>
            <person name="Ito K."/>
            <person name="Ito S."/>
            <person name="Ito T."/>
            <person name="Ito Y."/>
            <person name="Ito Y."/>
            <person name="Iwabuchi A."/>
            <person name="Kamiya K."/>
            <person name="Karasawa W."/>
            <person name="Kurita K."/>
            <person name="Katagiri S."/>
            <person name="Kikuta A."/>
            <person name="Kobayashi H."/>
            <person name="Kobayashi N."/>
            <person name="Machita K."/>
            <person name="Maehara T."/>
            <person name="Masukawa M."/>
            <person name="Mizubayashi T."/>
            <person name="Mukai Y."/>
            <person name="Nagasaki H."/>
            <person name="Nagata Y."/>
            <person name="Naito S."/>
            <person name="Nakashima M."/>
            <person name="Nakama Y."/>
            <person name="Nakamichi Y."/>
            <person name="Nakamura M."/>
            <person name="Meguro A."/>
            <person name="Negishi M."/>
            <person name="Ohta I."/>
            <person name="Ohta T."/>
            <person name="Okamoto M."/>
            <person name="Ono N."/>
            <person name="Saji S."/>
            <person name="Sakaguchi M."/>
            <person name="Sakai K."/>
            <person name="Shibata M."/>
            <person name="Shimokawa T."/>
            <person name="Song J."/>
            <person name="Takazaki Y."/>
            <person name="Terasawa K."/>
            <person name="Tsugane M."/>
            <person name="Tsuji K."/>
            <person name="Ueda S."/>
            <person name="Waki K."/>
            <person name="Yamagata H."/>
            <person name="Yamamoto M."/>
            <person name="Yamamoto S."/>
            <person name="Yamane H."/>
            <person name="Yoshiki S."/>
            <person name="Yoshihara R."/>
            <person name="Yukawa K."/>
            <person name="Zhong H."/>
            <person name="Yano M."/>
            <person name="Yuan Q."/>
            <person name="Ouyang S."/>
            <person name="Liu J."/>
            <person name="Jones K.M."/>
            <person name="Gansberger K."/>
            <person name="Moffat K."/>
            <person name="Hill J."/>
            <person name="Bera J."/>
            <person name="Fadrosh D."/>
            <person name="Jin S."/>
            <person name="Johri S."/>
            <person name="Kim M."/>
            <person name="Overton L."/>
            <person name="Reardon M."/>
            <person name="Tsitrin T."/>
            <person name="Vuong H."/>
            <person name="Weaver B."/>
            <person name="Ciecko A."/>
            <person name="Tallon L."/>
            <person name="Jackson J."/>
            <person name="Pai G."/>
            <person name="Aken S.V."/>
            <person name="Utterback T."/>
            <person name="Reidmuller S."/>
            <person name="Feldblyum T."/>
            <person name="Hsiao J."/>
            <person name="Zismann V."/>
            <person name="Iobst S."/>
            <person name="de Vazeille A.R."/>
            <person name="Buell C.R."/>
            <person name="Ying K."/>
            <person name="Li Y."/>
            <person name="Lu T."/>
            <person name="Huang Y."/>
            <person name="Zhao Q."/>
            <person name="Feng Q."/>
            <person name="Zhang L."/>
            <person name="Zhu J."/>
            <person name="Weng Q."/>
            <person name="Mu J."/>
            <person name="Lu Y."/>
            <person name="Fan D."/>
            <person name="Liu Y."/>
            <person name="Guan J."/>
            <person name="Zhang Y."/>
            <person name="Yu S."/>
            <person name="Liu X."/>
            <person name="Zhang Y."/>
            <person name="Hong G."/>
            <person name="Han B."/>
            <person name="Choisne N."/>
            <person name="Demange N."/>
            <person name="Orjeda G."/>
            <person name="Samain S."/>
            <person name="Cattolico L."/>
            <person name="Pelletier E."/>
            <person name="Couloux A."/>
            <person name="Segurens B."/>
            <person name="Wincker P."/>
            <person name="D'Hont A."/>
            <person name="Scarpelli C."/>
            <person name="Weissenbach J."/>
            <person name="Salanoubat M."/>
            <person name="Quetier F."/>
            <person name="Yu Y."/>
            <person name="Kim H.R."/>
            <person name="Rambo T."/>
            <person name="Currie J."/>
            <person name="Collura K."/>
            <person name="Luo M."/>
            <person name="Yang T."/>
            <person name="Ammiraju J.S.S."/>
            <person name="Engler F."/>
            <person name="Soderlund C."/>
            <person name="Wing R.A."/>
            <person name="Palmer L.E."/>
            <person name="de la Bastide M."/>
            <person name="Spiegel L."/>
            <person name="Nascimento L."/>
            <person name="Zutavern T."/>
            <person name="O'Shaughnessy A."/>
            <person name="Dike S."/>
            <person name="Dedhia N."/>
            <person name="Preston R."/>
            <person name="Balija V."/>
            <person name="McCombie W.R."/>
            <person name="Chow T."/>
            <person name="Chen H."/>
            <person name="Chung M."/>
            <person name="Chen C."/>
            <person name="Shaw J."/>
            <person name="Wu H."/>
            <person name="Hsiao K."/>
            <person name="Chao Y."/>
            <person name="Chu M."/>
            <person name="Cheng C."/>
            <person name="Hour A."/>
            <person name="Lee P."/>
            <person name="Lin S."/>
            <person name="Lin Y."/>
            <person name="Liou J."/>
            <person name="Liu S."/>
            <person name="Hsing Y."/>
            <person name="Raghuvanshi S."/>
            <person name="Mohanty A."/>
            <person name="Bharti A.K."/>
            <person name="Gaur A."/>
            <person name="Gupta V."/>
            <person name="Kumar D."/>
            <person name="Ravi V."/>
            <person name="Vij S."/>
            <person name="Kapur A."/>
            <person name="Khurana P."/>
            <person name="Khurana P."/>
            <person name="Khurana J.P."/>
            <person name="Tyagi A.K."/>
            <person name="Gaikwad K."/>
            <person name="Singh A."/>
            <person name="Dalal V."/>
            <person name="Srivastava S."/>
            <person name="Dixit A."/>
            <person name="Pal A.K."/>
            <person name="Ghazi I.A."/>
            <person name="Yadav M."/>
            <person name="Pandit A."/>
            <person name="Bhargava A."/>
            <person name="Sureshbabu K."/>
            <person name="Batra K."/>
            <person name="Sharma T.R."/>
            <person name="Mohapatra T."/>
            <person name="Singh N.K."/>
            <person name="Messing J."/>
            <person name="Nelson A.B."/>
            <person name="Fuks G."/>
            <person name="Kavchok S."/>
            <person name="Keizer G."/>
            <person name="Linton E."/>
            <person name="Llaca V."/>
            <person name="Song R."/>
            <person name="Tanyolac B."/>
            <person name="Young S."/>
            <person name="Ho-Il K."/>
            <person name="Hahn J.H."/>
            <person name="Sangsakoo G."/>
            <person name="Vanavichit A."/>
            <person name="de Mattos Luiz.A.T."/>
            <person name="Zimmer P.D."/>
            <person name="Malone G."/>
            <person name="Dellagostin O."/>
            <person name="de Oliveira A.C."/>
            <person name="Bevan M."/>
            <person name="Bancroft I."/>
            <person name="Minx P."/>
            <person name="Cordum H."/>
            <person name="Wilson R."/>
            <person name="Cheng Z."/>
            <person name="Jin W."/>
            <person name="Jiang J."/>
            <person name="Leong S.A."/>
            <person name="Iwama H."/>
            <person name="Gojobori T."/>
            <person name="Itoh T."/>
            <person name="Niimura Y."/>
            <person name="Fujii Y."/>
            <person name="Habara T."/>
            <person name="Sakai H."/>
            <person name="Sato Y."/>
            <person name="Wilson G."/>
            <person name="Kumar K."/>
            <person name="McCouch S."/>
            <person name="Juretic N."/>
            <person name="Hoen D."/>
            <person name="Wright S."/>
            <person name="Bruskiewich R."/>
            <person name="Bureau T."/>
            <person name="Miyao A."/>
            <person name="Hirochika H."/>
            <person name="Nishikawa T."/>
            <person name="Kadowaki K."/>
            <person name="Sugiura M."/>
            <person name="Burr B."/>
            <person name="Sasaki T."/>
        </authorList>
    </citation>
    <scope>NUCLEOTIDE SEQUENCE [LARGE SCALE GENOMIC DNA]</scope>
    <source>
        <strain evidence="6">cv. Nipponbare</strain>
    </source>
</reference>
<proteinExistence type="inferred from homology"/>
<dbReference type="eggNOG" id="KOG0254">
    <property type="taxonomic scope" value="Eukaryota"/>
</dbReference>
<dbReference type="PANTHER" id="PTHR23500">
    <property type="entry name" value="SOLUTE CARRIER FAMILY 2, FACILITATED GLUCOSE TRANSPORTER"/>
    <property type="match status" value="1"/>
</dbReference>
<keyword evidence="4" id="KW-0812">Transmembrane</keyword>
<feature type="region of interest" description="Disordered" evidence="3">
    <location>
        <begin position="159"/>
        <end position="180"/>
    </location>
</feature>
<evidence type="ECO:0000256" key="3">
    <source>
        <dbReference type="SAM" id="MobiDB-lite"/>
    </source>
</evidence>
<dbReference type="STRING" id="39947.A0A0P0WB85"/>
<evidence type="ECO:0000256" key="1">
    <source>
        <dbReference type="ARBA" id="ARBA00010992"/>
    </source>
</evidence>
<dbReference type="InterPro" id="IPR036259">
    <property type="entry name" value="MFS_trans_sf"/>
</dbReference>
<comment type="similarity">
    <text evidence="1">Belongs to the major facilitator superfamily. Sugar transporter (TC 2.A.1.1) family.</text>
</comment>
<reference evidence="5 6" key="3">
    <citation type="journal article" date="2013" name="Rice">
        <title>Improvement of the Oryza sativa Nipponbare reference genome using next generation sequence and optical map data.</title>
        <authorList>
            <person name="Kawahara Y."/>
            <person name="de la Bastide M."/>
            <person name="Hamilton J.P."/>
            <person name="Kanamori H."/>
            <person name="McCombie W.R."/>
            <person name="Ouyang S."/>
            <person name="Schwartz D.C."/>
            <person name="Tanaka T."/>
            <person name="Wu J."/>
            <person name="Zhou S."/>
            <person name="Childs K.L."/>
            <person name="Davidson R.M."/>
            <person name="Lin H."/>
            <person name="Quesada-Ocampo L."/>
            <person name="Vaillancourt B."/>
            <person name="Sakai H."/>
            <person name="Lee S.S."/>
            <person name="Kim J."/>
            <person name="Numa H."/>
            <person name="Itoh T."/>
            <person name="Buell C.R."/>
            <person name="Matsumoto T."/>
        </authorList>
    </citation>
    <scope>NUCLEOTIDE SEQUENCE [LARGE SCALE GENOMIC DNA]</scope>
    <source>
        <strain evidence="6">cv. Nipponbare</strain>
    </source>
</reference>
<organism evidence="5 6">
    <name type="scientific">Oryza sativa subsp. japonica</name>
    <name type="common">Rice</name>
    <dbReference type="NCBI Taxonomy" id="39947"/>
    <lineage>
        <taxon>Eukaryota</taxon>
        <taxon>Viridiplantae</taxon>
        <taxon>Streptophyta</taxon>
        <taxon>Embryophyta</taxon>
        <taxon>Tracheophyta</taxon>
        <taxon>Spermatophyta</taxon>
        <taxon>Magnoliopsida</taxon>
        <taxon>Liliopsida</taxon>
        <taxon>Poales</taxon>
        <taxon>Poaceae</taxon>
        <taxon>BOP clade</taxon>
        <taxon>Oryzoideae</taxon>
        <taxon>Oryzeae</taxon>
        <taxon>Oryzinae</taxon>
        <taxon>Oryza</taxon>
        <taxon>Oryza sativa</taxon>
    </lineage>
</organism>
<dbReference type="GO" id="GO:0015144">
    <property type="term" value="F:carbohydrate transmembrane transporter activity"/>
    <property type="evidence" value="ECO:0007669"/>
    <property type="project" value="InterPro"/>
</dbReference>
<keyword evidence="2" id="KW-0813">Transport</keyword>
<dbReference type="Proteomes" id="UP000059680">
    <property type="component" value="Chromosome 4"/>
</dbReference>
<evidence type="ECO:0000313" key="5">
    <source>
        <dbReference type="EMBL" id="BAS89495.1"/>
    </source>
</evidence>
<dbReference type="PaxDb" id="39947-A0A0P0WB85"/>
<dbReference type="EMBL" id="AP014960">
    <property type="protein sequence ID" value="BAS89495.1"/>
    <property type="molecule type" value="Genomic_DNA"/>
</dbReference>